<feature type="compositionally biased region" description="Basic residues" evidence="8">
    <location>
        <begin position="1194"/>
        <end position="1207"/>
    </location>
</feature>
<feature type="transmembrane region" description="Helical" evidence="9">
    <location>
        <begin position="666"/>
        <end position="684"/>
    </location>
</feature>
<keyword evidence="2" id="KW-0813">Transport</keyword>
<dbReference type="InterPro" id="IPR041491">
    <property type="entry name" value="TRPM_SLOG"/>
</dbReference>
<feature type="transmembrane region" description="Helical" evidence="9">
    <location>
        <begin position="733"/>
        <end position="756"/>
    </location>
</feature>
<keyword evidence="7" id="KW-0407">Ion channel</keyword>
<feature type="domain" description="TRPM SLOG" evidence="11">
    <location>
        <begin position="9"/>
        <end position="190"/>
    </location>
</feature>
<evidence type="ECO:0000313" key="14">
    <source>
        <dbReference type="RefSeq" id="XP_006816420.1"/>
    </source>
</evidence>
<protein>
    <submittedName>
        <fullName evidence="14">Transient receptor potential cation channel subfamily M member 3-like</fullName>
    </submittedName>
</protein>
<feature type="transmembrane region" description="Helical" evidence="9">
    <location>
        <begin position="872"/>
        <end position="890"/>
    </location>
</feature>
<dbReference type="GeneID" id="102800511"/>
<feature type="region of interest" description="Disordered" evidence="8">
    <location>
        <begin position="957"/>
        <end position="998"/>
    </location>
</feature>
<feature type="transmembrane region" description="Helical" evidence="9">
    <location>
        <begin position="598"/>
        <end position="617"/>
    </location>
</feature>
<dbReference type="Proteomes" id="UP000694865">
    <property type="component" value="Unplaced"/>
</dbReference>
<evidence type="ECO:0000256" key="7">
    <source>
        <dbReference type="ARBA" id="ARBA00023303"/>
    </source>
</evidence>
<keyword evidence="6 9" id="KW-0472">Membrane</keyword>
<evidence type="ECO:0000256" key="1">
    <source>
        <dbReference type="ARBA" id="ARBA00004141"/>
    </source>
</evidence>
<dbReference type="RefSeq" id="XP_006816420.1">
    <property type="nucleotide sequence ID" value="XM_006816357.1"/>
</dbReference>
<comment type="subcellular location">
    <subcellularLocation>
        <location evidence="1">Membrane</location>
        <topology evidence="1">Multi-pass membrane protein</topology>
    </subcellularLocation>
</comment>
<accession>A0ABM0M8S9</accession>
<feature type="domain" description="TRPM-like" evidence="12">
    <location>
        <begin position="378"/>
        <end position="536"/>
    </location>
</feature>
<feature type="domain" description="Ion transport" evidence="10">
    <location>
        <begin position="625"/>
        <end position="849"/>
    </location>
</feature>
<dbReference type="Pfam" id="PF18139">
    <property type="entry name" value="LSDAT_euk"/>
    <property type="match status" value="1"/>
</dbReference>
<dbReference type="Pfam" id="PF00520">
    <property type="entry name" value="Ion_trans"/>
    <property type="match status" value="1"/>
</dbReference>
<feature type="transmembrane region" description="Helical" evidence="9">
    <location>
        <begin position="819"/>
        <end position="844"/>
    </location>
</feature>
<evidence type="ECO:0000259" key="10">
    <source>
        <dbReference type="Pfam" id="PF00520"/>
    </source>
</evidence>
<sequence>MQWVGGKVKRTLRCLGIASWGYTEDHDCLISPNSKGLYPANYKVNPVIKRNHPVPLNPEHTHFILVDDGTDLNYSVELNLRAEIEKIIAAPINPDDPEGSGLGVPVAMLLVEGGVDAIRTVCQAISRGIPTVICEGTGRAADILAYAHNNCVVMNEVRQIKPSKISTVKEKLKSAYGNEKSDEQLKDVLKNIQTTVSEEKLLTVFDMDCGENADMDLAILTALLKGAAVNWQHQIELALSWNCIDVARERIFSEDNTWKGEQLHDFMTAALVDDKVDFVQLFLENGVIMQEYLTVSRLRYLYNSCEADSNFRKIMRSLTNSKKKGPFTLRDVGQCIRKIVGAHYEPLYLRDRKFRGTRRDVKALVALSVNLTGMGIVHKAQQEYLKSEKMEERHTEEDDDDDDDDDLEYLSSFQLTNPGMNFEKPYRELFIWAVLMGRMDLAEFLWEYGDEAISSAIAAVKIFSDMAYLMSNPEDKQSYLENAKKFEQLAVNVLDESYNCDETLAGMLIERRHTNWGGMNILNMAAEAGCKAFVSHPCCQNLLNQIWQGGICSSPTEVILASIFPPWLLNLKYKDNTGEVLTRFQKTKIFINAPVAKFWGGTFLYIIFLLWYSYAILFNFGSTPDIGDILLFGWICTLMVEEFRQSLIPEEHESVDQNLKKWASSWWNIMDFLSIALAISGFTLRWFEPTFEAARALYAVNCSLFILRIMRMFSLNSTLGPKLIMIGKMLIEMMLFLVILLVFLISYGVASQALLYPNRRTAYWGIFRDVVYMPYFQIYGELFLEELDPHFVDGENPVCDASSVDPTQSCSTGHPLVPLLLAGYLIVGNVLLLNLLIAIFSFVFEEIQTNSLQVWKYDVYQLVMEFDDRPPLAPPFIIFSHIYLLFKWFFRRMKKRTVTAQTYSSKHLEILWLLEKDSAASYRKKKMHEEKATIEEKINKIEKKLDMILKYNETKLQKKEMRREGRPRKEAGRGRSDGDDQGRELCKRKNSQPATRNGVGVILPTISKRHDNAIAGPSGHDVTDGHHGNMENATQLKYKYQKLKERFSSDDEDRVKAKKNKTRKFERKETGDGERGIQIVVGELSDQDQKDHYVQKKRRHKHEQRDHHMDIVRAPSPRSSLRLGNRKGASPDRDPDRRVHFSEEDVWKAEEDDIILEKLTKGYYDAPLLLDNVVDLGDDGNAVAMEMDEEERRQKRRKKKKARHHKKLLDSDSE</sequence>
<evidence type="ECO:0000256" key="2">
    <source>
        <dbReference type="ARBA" id="ARBA00022448"/>
    </source>
</evidence>
<evidence type="ECO:0000313" key="13">
    <source>
        <dbReference type="Proteomes" id="UP000694865"/>
    </source>
</evidence>
<feature type="region of interest" description="Disordered" evidence="8">
    <location>
        <begin position="1083"/>
        <end position="1138"/>
    </location>
</feature>
<evidence type="ECO:0000256" key="4">
    <source>
        <dbReference type="ARBA" id="ARBA00022989"/>
    </source>
</evidence>
<evidence type="ECO:0000259" key="12">
    <source>
        <dbReference type="Pfam" id="PF25508"/>
    </source>
</evidence>
<organism evidence="13 14">
    <name type="scientific">Saccoglossus kowalevskii</name>
    <name type="common">Acorn worm</name>
    <dbReference type="NCBI Taxonomy" id="10224"/>
    <lineage>
        <taxon>Eukaryota</taxon>
        <taxon>Metazoa</taxon>
        <taxon>Hemichordata</taxon>
        <taxon>Enteropneusta</taxon>
        <taxon>Harrimaniidae</taxon>
        <taxon>Saccoglossus</taxon>
    </lineage>
</organism>
<gene>
    <name evidence="14" type="primary">LOC102800511</name>
</gene>
<evidence type="ECO:0000259" key="11">
    <source>
        <dbReference type="Pfam" id="PF18139"/>
    </source>
</evidence>
<name>A0ABM0M8S9_SACKO</name>
<dbReference type="InterPro" id="IPR057366">
    <property type="entry name" value="TRPM-like"/>
</dbReference>
<dbReference type="InterPro" id="IPR005821">
    <property type="entry name" value="Ion_trans_dom"/>
</dbReference>
<evidence type="ECO:0000256" key="6">
    <source>
        <dbReference type="ARBA" id="ARBA00023136"/>
    </source>
</evidence>
<evidence type="ECO:0000256" key="3">
    <source>
        <dbReference type="ARBA" id="ARBA00022692"/>
    </source>
</evidence>
<evidence type="ECO:0000256" key="5">
    <source>
        <dbReference type="ARBA" id="ARBA00023065"/>
    </source>
</evidence>
<feature type="compositionally biased region" description="Basic and acidic residues" evidence="8">
    <location>
        <begin position="1129"/>
        <end position="1138"/>
    </location>
</feature>
<evidence type="ECO:0000256" key="9">
    <source>
        <dbReference type="SAM" id="Phobius"/>
    </source>
</evidence>
<proteinExistence type="predicted"/>
<dbReference type="InterPro" id="IPR050927">
    <property type="entry name" value="TRPM"/>
</dbReference>
<dbReference type="PANTHER" id="PTHR13800:SF12">
    <property type="entry name" value="TRANSIENT RECEPTOR POTENTIAL CATION CHANNEL SUBFAMILY M MEMBER-LIKE 2"/>
    <property type="match status" value="1"/>
</dbReference>
<feature type="domain" description="TRPM-like" evidence="12">
    <location>
        <begin position="251"/>
        <end position="353"/>
    </location>
</feature>
<dbReference type="PANTHER" id="PTHR13800">
    <property type="entry name" value="TRANSIENT RECEPTOR POTENTIAL CATION CHANNEL, SUBFAMILY M, MEMBER 6"/>
    <property type="match status" value="1"/>
</dbReference>
<feature type="compositionally biased region" description="Basic and acidic residues" evidence="8">
    <location>
        <begin position="957"/>
        <end position="987"/>
    </location>
</feature>
<keyword evidence="13" id="KW-1185">Reference proteome</keyword>
<keyword evidence="4 9" id="KW-1133">Transmembrane helix</keyword>
<keyword evidence="5" id="KW-0406">Ion transport</keyword>
<evidence type="ECO:0000256" key="8">
    <source>
        <dbReference type="SAM" id="MobiDB-lite"/>
    </source>
</evidence>
<reference evidence="14" key="1">
    <citation type="submission" date="2025-08" db="UniProtKB">
        <authorList>
            <consortium name="RefSeq"/>
        </authorList>
    </citation>
    <scope>IDENTIFICATION</scope>
    <source>
        <tissue evidence="14">Testes</tissue>
    </source>
</reference>
<feature type="region of interest" description="Disordered" evidence="8">
    <location>
        <begin position="1186"/>
        <end position="1214"/>
    </location>
</feature>
<keyword evidence="3 9" id="KW-0812">Transmembrane</keyword>
<dbReference type="Pfam" id="PF25508">
    <property type="entry name" value="TRPM2"/>
    <property type="match status" value="2"/>
</dbReference>